<name>A0ABZ0SEU9_9GAMM</name>
<reference evidence="1 2" key="1">
    <citation type="journal article" date="2023" name="Microorganisms">
        <title>Thiorhodovibrio frisius and Trv. litoralis spp. nov., Two Novel Members from a Clade of Fastidious Purple Sulfur Bacteria That Exhibit Unique Red-Shifted Light-Harvesting Capabilities.</title>
        <authorList>
            <person name="Methner A."/>
            <person name="Kuzyk S.B."/>
            <person name="Petersen J."/>
            <person name="Bauer S."/>
            <person name="Brinkmann H."/>
            <person name="Sichau K."/>
            <person name="Wanner G."/>
            <person name="Wolf J."/>
            <person name="Neumann-Schaal M."/>
            <person name="Henke P."/>
            <person name="Tank M."/>
            <person name="Sproer C."/>
            <person name="Bunk B."/>
            <person name="Overmann J."/>
        </authorList>
    </citation>
    <scope>NUCLEOTIDE SEQUENCE [LARGE SCALE GENOMIC DNA]</scope>
    <source>
        <strain evidence="1 2">DSM 6702</strain>
    </source>
</reference>
<keyword evidence="2" id="KW-1185">Reference proteome</keyword>
<proteinExistence type="predicted"/>
<protein>
    <submittedName>
        <fullName evidence="1">LicD family protein</fullName>
    </submittedName>
</protein>
<evidence type="ECO:0000313" key="1">
    <source>
        <dbReference type="EMBL" id="WPL19551.1"/>
    </source>
</evidence>
<evidence type="ECO:0000313" key="2">
    <source>
        <dbReference type="Proteomes" id="UP001432180"/>
    </source>
</evidence>
<dbReference type="EMBL" id="CP121472">
    <property type="protein sequence ID" value="WPL19551.1"/>
    <property type="molecule type" value="Genomic_DNA"/>
</dbReference>
<dbReference type="RefSeq" id="WP_328985293.1">
    <property type="nucleotide sequence ID" value="NZ_CP121472.1"/>
</dbReference>
<accession>A0ABZ0SEU9</accession>
<organism evidence="1 2">
    <name type="scientific">Thiorhodovibrio winogradskyi</name>
    <dbReference type="NCBI Taxonomy" id="77007"/>
    <lineage>
        <taxon>Bacteria</taxon>
        <taxon>Pseudomonadati</taxon>
        <taxon>Pseudomonadota</taxon>
        <taxon>Gammaproteobacteria</taxon>
        <taxon>Chromatiales</taxon>
        <taxon>Chromatiaceae</taxon>
        <taxon>Thiorhodovibrio</taxon>
    </lineage>
</organism>
<dbReference type="Proteomes" id="UP001432180">
    <property type="component" value="Chromosome"/>
</dbReference>
<sequence length="287" mass="31822">MRPPMTATVSLRDPDALWRAAHQLLASRADAAELFARALALLEPKPAHDGHCLRLGLCLALAQFSTNRIAACLASQNIVAFASSGVLLGLVRDGRLLPHDKDLDIVVPMAFFPAALSALQRLGWRPAWTAVNAVNFRCLIHSGATPGSGMTLDLFGYAFDPERQRILGGWWPSERAPEQGRLLQFSPFQLALVDHPHGRHWDLPRPETLLAELYGPDWRTPDSEFDTTLETPALVAYNDYTRAWGRLKLLEAWVQGRPARFARFLHVLGRLDPADPVLALFRSSVPC</sequence>
<gene>
    <name evidence="1" type="ORF">Thiowin_04684</name>
</gene>